<dbReference type="GO" id="GO:0003743">
    <property type="term" value="F:translation initiation factor activity"/>
    <property type="evidence" value="ECO:0007669"/>
    <property type="project" value="UniProtKB-KW"/>
</dbReference>
<keyword evidence="2" id="KW-0694">RNA-binding</keyword>
<accession>A0A1I7ZAB7</accession>
<dbReference type="GO" id="GO:0000340">
    <property type="term" value="F:RNA 7-methylguanosine cap binding"/>
    <property type="evidence" value="ECO:0007669"/>
    <property type="project" value="UniProtKB-ARBA"/>
</dbReference>
<dbReference type="WBParaSite" id="L893_g24404.t1">
    <property type="protein sequence ID" value="L893_g24404.t1"/>
    <property type="gene ID" value="L893_g24404"/>
</dbReference>
<name>A0A1I7ZAB7_9BILA</name>
<evidence type="ECO:0000256" key="1">
    <source>
        <dbReference type="ARBA" id="ARBA00032656"/>
    </source>
</evidence>
<dbReference type="Gene3D" id="3.30.760.10">
    <property type="entry name" value="RNA Cap, Translation Initiation Factor Eif4e"/>
    <property type="match status" value="1"/>
</dbReference>
<dbReference type="AlphaFoldDB" id="A0A1I7ZAB7"/>
<comment type="similarity">
    <text evidence="2">Belongs to the eukaryotic initiation factor 4E family.</text>
</comment>
<dbReference type="PANTHER" id="PTHR11960">
    <property type="entry name" value="EUKARYOTIC TRANSLATION INITIATION FACTOR 4E RELATED"/>
    <property type="match status" value="1"/>
</dbReference>
<dbReference type="SUPFAM" id="SSF55418">
    <property type="entry name" value="eIF4e-like"/>
    <property type="match status" value="1"/>
</dbReference>
<organism evidence="3 4">
    <name type="scientific">Steinernema glaseri</name>
    <dbReference type="NCBI Taxonomy" id="37863"/>
    <lineage>
        <taxon>Eukaryota</taxon>
        <taxon>Metazoa</taxon>
        <taxon>Ecdysozoa</taxon>
        <taxon>Nematoda</taxon>
        <taxon>Chromadorea</taxon>
        <taxon>Rhabditida</taxon>
        <taxon>Tylenchina</taxon>
        <taxon>Panagrolaimomorpha</taxon>
        <taxon>Strongyloidoidea</taxon>
        <taxon>Steinernematidae</taxon>
        <taxon>Steinernema</taxon>
    </lineage>
</organism>
<keyword evidence="2" id="KW-0396">Initiation factor</keyword>
<dbReference type="InterPro" id="IPR023398">
    <property type="entry name" value="TIF_eIF4e-like"/>
</dbReference>
<evidence type="ECO:0000313" key="4">
    <source>
        <dbReference type="WBParaSite" id="L893_g24404.t1"/>
    </source>
</evidence>
<sequence>MDLTSLKQCFPVVDLEEVHGKSSFCVAAPGNFEETMEEVEQLVKASAKEREFEKHRKKHLMVEKFVQPQKQKPGLQVLDHTFVMWYLERPKNREWKECVKELAAFQSLQGFFAMYNAISPPSLLRNGHDYMLFKEGVKPMWEDDKNRKGGRWRVSIDVQRKERLLRTDSYWYELMLAFIRGDFTDDAEVLGIVVNRRAKADKISVWTRDANNKMANKRIGNELKVLLDIPNSESMVYTRHEVLEEAA</sequence>
<dbReference type="PROSITE" id="PS00813">
    <property type="entry name" value="IF4E"/>
    <property type="match status" value="1"/>
</dbReference>
<evidence type="ECO:0000313" key="3">
    <source>
        <dbReference type="Proteomes" id="UP000095287"/>
    </source>
</evidence>
<dbReference type="GO" id="GO:0016281">
    <property type="term" value="C:eukaryotic translation initiation factor 4F complex"/>
    <property type="evidence" value="ECO:0007669"/>
    <property type="project" value="TreeGrafter"/>
</dbReference>
<reference evidence="4" key="1">
    <citation type="submission" date="2016-11" db="UniProtKB">
        <authorList>
            <consortium name="WormBaseParasite"/>
        </authorList>
    </citation>
    <scope>IDENTIFICATION</scope>
</reference>
<dbReference type="InterPro" id="IPR019770">
    <property type="entry name" value="TIF_eIF_4E_CS"/>
</dbReference>
<dbReference type="Pfam" id="PF01652">
    <property type="entry name" value="IF4E"/>
    <property type="match status" value="1"/>
</dbReference>
<keyword evidence="2" id="KW-0648">Protein biosynthesis</keyword>
<proteinExistence type="inferred from homology"/>
<keyword evidence="3" id="KW-1185">Reference proteome</keyword>
<protein>
    <recommendedName>
        <fullName evidence="1">eIF-4F 25 kDa subunit</fullName>
    </recommendedName>
</protein>
<dbReference type="InterPro" id="IPR001040">
    <property type="entry name" value="TIF_eIF_4E"/>
</dbReference>
<dbReference type="Proteomes" id="UP000095287">
    <property type="component" value="Unplaced"/>
</dbReference>
<evidence type="ECO:0000256" key="2">
    <source>
        <dbReference type="RuleBase" id="RU004374"/>
    </source>
</evidence>